<evidence type="ECO:0000256" key="1">
    <source>
        <dbReference type="ARBA" id="ARBA00004651"/>
    </source>
</evidence>
<dbReference type="Pfam" id="PF01478">
    <property type="entry name" value="Peptidase_A24"/>
    <property type="match status" value="1"/>
</dbReference>
<feature type="transmembrane region" description="Helical" evidence="6">
    <location>
        <begin position="6"/>
        <end position="27"/>
    </location>
</feature>
<evidence type="ECO:0000313" key="8">
    <source>
        <dbReference type="EMBL" id="HIP56528.1"/>
    </source>
</evidence>
<dbReference type="GO" id="GO:0004190">
    <property type="term" value="F:aspartic-type endopeptidase activity"/>
    <property type="evidence" value="ECO:0007669"/>
    <property type="project" value="InterPro"/>
</dbReference>
<keyword evidence="4 6" id="KW-1133">Transmembrane helix</keyword>
<dbReference type="EMBL" id="DQTV01000009">
    <property type="protein sequence ID" value="HIP56528.1"/>
    <property type="molecule type" value="Genomic_DNA"/>
</dbReference>
<reference evidence="8" key="1">
    <citation type="journal article" date="2020" name="ISME J.">
        <title>Gammaproteobacteria mediating utilization of methyl-, sulfur- and petroleum organic compounds in deep ocean hydrothermal plumes.</title>
        <authorList>
            <person name="Zhou Z."/>
            <person name="Liu Y."/>
            <person name="Pan J."/>
            <person name="Cron B.R."/>
            <person name="Toner B.M."/>
            <person name="Anantharaman K."/>
            <person name="Breier J.A."/>
            <person name="Dick G.J."/>
            <person name="Li M."/>
        </authorList>
    </citation>
    <scope>NUCLEOTIDE SEQUENCE</scope>
    <source>
        <strain evidence="8">SZUA-1435</strain>
    </source>
</reference>
<evidence type="ECO:0000256" key="2">
    <source>
        <dbReference type="ARBA" id="ARBA00022475"/>
    </source>
</evidence>
<comment type="caution">
    <text evidence="8">The sequence shown here is derived from an EMBL/GenBank/DDBJ whole genome shotgun (WGS) entry which is preliminary data.</text>
</comment>
<evidence type="ECO:0000256" key="4">
    <source>
        <dbReference type="ARBA" id="ARBA00022989"/>
    </source>
</evidence>
<name>A0A832Z209_9CREN</name>
<evidence type="ECO:0000313" key="9">
    <source>
        <dbReference type="Proteomes" id="UP000605805"/>
    </source>
</evidence>
<dbReference type="InterPro" id="IPR052218">
    <property type="entry name" value="Preflagellin_Peptidase"/>
</dbReference>
<protein>
    <recommendedName>
        <fullName evidence="7">Prepilin type IV endopeptidase peptidase domain-containing protein</fullName>
    </recommendedName>
</protein>
<accession>A0A832Z209</accession>
<dbReference type="GO" id="GO:0005886">
    <property type="term" value="C:plasma membrane"/>
    <property type="evidence" value="ECO:0007669"/>
    <property type="project" value="UniProtKB-SubCell"/>
</dbReference>
<keyword evidence="2" id="KW-1003">Cell membrane</keyword>
<feature type="transmembrane region" description="Helical" evidence="6">
    <location>
        <begin position="39"/>
        <end position="59"/>
    </location>
</feature>
<feature type="transmembrane region" description="Helical" evidence="6">
    <location>
        <begin position="92"/>
        <end position="111"/>
    </location>
</feature>
<dbReference type="AlphaFoldDB" id="A0A832Z209"/>
<dbReference type="PANTHER" id="PTHR36506">
    <property type="entry name" value="PREFLAGELLIN PEPTIDASE"/>
    <property type="match status" value="1"/>
</dbReference>
<feature type="transmembrane region" description="Helical" evidence="6">
    <location>
        <begin position="65"/>
        <end position="87"/>
    </location>
</feature>
<keyword evidence="3 6" id="KW-0812">Transmembrane</keyword>
<keyword evidence="5 6" id="KW-0472">Membrane</keyword>
<feature type="transmembrane region" description="Helical" evidence="6">
    <location>
        <begin position="131"/>
        <end position="149"/>
    </location>
</feature>
<evidence type="ECO:0000256" key="6">
    <source>
        <dbReference type="SAM" id="Phobius"/>
    </source>
</evidence>
<organism evidence="8 9">
    <name type="scientific">Ignisphaera aggregans</name>
    <dbReference type="NCBI Taxonomy" id="334771"/>
    <lineage>
        <taxon>Archaea</taxon>
        <taxon>Thermoproteota</taxon>
        <taxon>Thermoprotei</taxon>
        <taxon>Desulfurococcales</taxon>
        <taxon>Desulfurococcaceae</taxon>
        <taxon>Ignisphaera</taxon>
    </lineage>
</organism>
<evidence type="ECO:0000256" key="5">
    <source>
        <dbReference type="ARBA" id="ARBA00023136"/>
    </source>
</evidence>
<feature type="domain" description="Prepilin type IV endopeptidase peptidase" evidence="7">
    <location>
        <begin position="16"/>
        <end position="114"/>
    </location>
</feature>
<dbReference type="Proteomes" id="UP000605805">
    <property type="component" value="Unassembled WGS sequence"/>
</dbReference>
<gene>
    <name evidence="8" type="ORF">EYH02_00430</name>
</gene>
<dbReference type="InterPro" id="IPR000045">
    <property type="entry name" value="Prepilin_IV_endopep_pep"/>
</dbReference>
<comment type="subcellular location">
    <subcellularLocation>
        <location evidence="1">Cell membrane</location>
        <topology evidence="1">Multi-pass membrane protein</topology>
    </subcellularLocation>
</comment>
<feature type="transmembrane region" description="Helical" evidence="6">
    <location>
        <begin position="220"/>
        <end position="244"/>
    </location>
</feature>
<evidence type="ECO:0000259" key="7">
    <source>
        <dbReference type="Pfam" id="PF01478"/>
    </source>
</evidence>
<dbReference type="Gene3D" id="1.20.120.1220">
    <property type="match status" value="1"/>
</dbReference>
<evidence type="ECO:0000256" key="3">
    <source>
        <dbReference type="ARBA" id="ARBA00022692"/>
    </source>
</evidence>
<dbReference type="PANTHER" id="PTHR36506:SF1">
    <property type="entry name" value="PREFLAGELLIN PEPTIDASE"/>
    <property type="match status" value="1"/>
</dbReference>
<proteinExistence type="predicted"/>
<sequence length="259" mass="30125">MWHDFIYHILLLRDFIAVLFMSIAGVWDWRKREIDPRLWIAPIVIGIVVNTYRALYFGISGLDVLSVMLELLFLVVIGLLVFCLRVLGGADLLALATLVALYPFPPIPYYASSISLLRYASLLPPLLEILTYYSFAMIILLVYNVLSNLRRLRMLKRIDIPLRRKVLYLISARILTLDEFMSKRFYFPVYVPGVINRKSFNVYEDDREWRERLRGLNADYLVIACWGIPTVSFIAVSLLIYLLLRFSPLALLLSLVVKW</sequence>